<evidence type="ECO:0000256" key="3">
    <source>
        <dbReference type="ARBA" id="ARBA00022679"/>
    </source>
</evidence>
<dbReference type="InterPro" id="IPR016136">
    <property type="entry name" value="DNA_helicase_N/primase_C"/>
</dbReference>
<keyword evidence="7 12" id="KW-0863">Zinc-finger</keyword>
<dbReference type="SUPFAM" id="SSF56731">
    <property type="entry name" value="DNA primase core"/>
    <property type="match status" value="1"/>
</dbReference>
<feature type="domain" description="Toprim" evidence="17">
    <location>
        <begin position="327"/>
        <end position="408"/>
    </location>
</feature>
<keyword evidence="19" id="KW-1185">Reference proteome</keyword>
<dbReference type="Gene3D" id="3.90.580.10">
    <property type="entry name" value="Zinc finger, CHC2-type domain"/>
    <property type="match status" value="1"/>
</dbReference>
<dbReference type="CDD" id="cd03364">
    <property type="entry name" value="TOPRIM_DnaG_primases"/>
    <property type="match status" value="1"/>
</dbReference>
<dbReference type="SUPFAM" id="SSF57783">
    <property type="entry name" value="Zinc beta-ribbon"/>
    <property type="match status" value="1"/>
</dbReference>
<dbReference type="InterPro" id="IPR013173">
    <property type="entry name" value="DNA_primase_DnaG_DnaB-bd_dom"/>
</dbReference>
<feature type="coiled-coil region" evidence="15">
    <location>
        <begin position="615"/>
        <end position="642"/>
    </location>
</feature>
<dbReference type="EC" id="2.7.7.101" evidence="12"/>
<dbReference type="Pfam" id="PF13155">
    <property type="entry name" value="Toprim_2"/>
    <property type="match status" value="1"/>
</dbReference>
<reference evidence="18 19" key="1">
    <citation type="submission" date="2019-01" db="EMBL/GenBank/DDBJ databases">
        <title>Egibacter rhizosphaerae EGI 80759T.</title>
        <authorList>
            <person name="Chen D.-D."/>
            <person name="Tian Y."/>
            <person name="Jiao J.-Y."/>
            <person name="Zhang X.-T."/>
            <person name="Zhang Y.-G."/>
            <person name="Zhang Y."/>
            <person name="Xiao M."/>
            <person name="Shu W.-S."/>
            <person name="Li W.-J."/>
        </authorList>
    </citation>
    <scope>NUCLEOTIDE SEQUENCE [LARGE SCALE GENOMIC DNA]</scope>
    <source>
        <strain evidence="18 19">EGI 80759</strain>
    </source>
</reference>
<dbReference type="InterPro" id="IPR019475">
    <property type="entry name" value="DNA_primase_DnaB-bd"/>
</dbReference>
<dbReference type="SMART" id="SM00400">
    <property type="entry name" value="ZnF_CHCC"/>
    <property type="match status" value="1"/>
</dbReference>
<dbReference type="OrthoDB" id="9803773at2"/>
<comment type="similarity">
    <text evidence="12 13">Belongs to the DnaG primase family.</text>
</comment>
<dbReference type="Pfam" id="PF08275">
    <property type="entry name" value="DNAG_N"/>
    <property type="match status" value="1"/>
</dbReference>
<evidence type="ECO:0000256" key="2">
    <source>
        <dbReference type="ARBA" id="ARBA00022515"/>
    </source>
</evidence>
<dbReference type="InterPro" id="IPR006295">
    <property type="entry name" value="DNA_primase_DnaG"/>
</dbReference>
<comment type="subunit">
    <text evidence="12">Monomer. Interacts with DnaB.</text>
</comment>
<evidence type="ECO:0000256" key="9">
    <source>
        <dbReference type="ARBA" id="ARBA00022842"/>
    </source>
</evidence>
<keyword evidence="11 12" id="KW-0804">Transcription</keyword>
<keyword evidence="1 12" id="KW-0240">DNA-directed RNA polymerase</keyword>
<dbReference type="SMART" id="SM00766">
    <property type="entry name" value="DnaG_DnaB_bind"/>
    <property type="match status" value="1"/>
</dbReference>
<organism evidence="18 19">
    <name type="scientific">Egibacter rhizosphaerae</name>
    <dbReference type="NCBI Taxonomy" id="1670831"/>
    <lineage>
        <taxon>Bacteria</taxon>
        <taxon>Bacillati</taxon>
        <taxon>Actinomycetota</taxon>
        <taxon>Nitriliruptoria</taxon>
        <taxon>Egibacterales</taxon>
        <taxon>Egibacteraceae</taxon>
        <taxon>Egibacter</taxon>
    </lineage>
</organism>
<protein>
    <recommendedName>
        <fullName evidence="12 13">DNA primase</fullName>
        <ecNumber evidence="12">2.7.7.101</ecNumber>
    </recommendedName>
</protein>
<feature type="compositionally biased region" description="Low complexity" evidence="16">
    <location>
        <begin position="25"/>
        <end position="41"/>
    </location>
</feature>
<dbReference type="Gene3D" id="1.10.860.10">
    <property type="entry name" value="DNAb Helicase, Chain A"/>
    <property type="match status" value="1"/>
</dbReference>
<feature type="region of interest" description="Disordered" evidence="16">
    <location>
        <begin position="19"/>
        <end position="41"/>
    </location>
</feature>
<dbReference type="InterPro" id="IPR050219">
    <property type="entry name" value="DnaG_primase"/>
</dbReference>
<evidence type="ECO:0000313" key="19">
    <source>
        <dbReference type="Proteomes" id="UP000291469"/>
    </source>
</evidence>
<evidence type="ECO:0000313" key="18">
    <source>
        <dbReference type="EMBL" id="QBI18606.1"/>
    </source>
</evidence>
<dbReference type="HAMAP" id="MF_00974">
    <property type="entry name" value="DNA_primase_DnaG"/>
    <property type="match status" value="1"/>
</dbReference>
<comment type="cofactor">
    <cofactor evidence="12 13 14">
        <name>Zn(2+)</name>
        <dbReference type="ChEBI" id="CHEBI:29105"/>
    </cofactor>
    <text evidence="12 13 14">Binds 1 zinc ion per monomer.</text>
</comment>
<keyword evidence="10 12" id="KW-0238">DNA-binding</keyword>
<dbReference type="InterPro" id="IPR013264">
    <property type="entry name" value="DNAG_N"/>
</dbReference>
<dbReference type="GO" id="GO:0005737">
    <property type="term" value="C:cytoplasm"/>
    <property type="evidence" value="ECO:0007669"/>
    <property type="project" value="TreeGrafter"/>
</dbReference>
<dbReference type="PIRSF" id="PIRSF002811">
    <property type="entry name" value="DnaG"/>
    <property type="match status" value="1"/>
</dbReference>
<dbReference type="Pfam" id="PF08278">
    <property type="entry name" value="DnaG_DnaB_bind"/>
    <property type="match status" value="1"/>
</dbReference>
<dbReference type="NCBIfam" id="TIGR01391">
    <property type="entry name" value="dnaG"/>
    <property type="match status" value="1"/>
</dbReference>
<evidence type="ECO:0000256" key="8">
    <source>
        <dbReference type="ARBA" id="ARBA00022833"/>
    </source>
</evidence>
<dbReference type="InterPro" id="IPR037068">
    <property type="entry name" value="DNA_primase_core_N_sf"/>
</dbReference>
<evidence type="ECO:0000256" key="14">
    <source>
        <dbReference type="PIRSR" id="PIRSR002811-1"/>
    </source>
</evidence>
<keyword evidence="9" id="KW-0460">Magnesium</keyword>
<feature type="region of interest" description="Disordered" evidence="16">
    <location>
        <begin position="279"/>
        <end position="300"/>
    </location>
</feature>
<dbReference type="PROSITE" id="PS50880">
    <property type="entry name" value="TOPRIM"/>
    <property type="match status" value="1"/>
</dbReference>
<feature type="zinc finger region" description="CHC2-type" evidence="12 14">
    <location>
        <begin position="98"/>
        <end position="122"/>
    </location>
</feature>
<keyword evidence="15" id="KW-0175">Coiled coil</keyword>
<dbReference type="PANTHER" id="PTHR30313:SF2">
    <property type="entry name" value="DNA PRIMASE"/>
    <property type="match status" value="1"/>
</dbReference>
<comment type="function">
    <text evidence="12 13">RNA polymerase that catalyzes the synthesis of short RNA molecules used as primers for DNA polymerase during DNA replication.</text>
</comment>
<keyword evidence="6 12" id="KW-0479">Metal-binding</keyword>
<keyword evidence="2 12" id="KW-0639">Primosome</keyword>
<dbReference type="Proteomes" id="UP000291469">
    <property type="component" value="Chromosome"/>
</dbReference>
<evidence type="ECO:0000256" key="16">
    <source>
        <dbReference type="SAM" id="MobiDB-lite"/>
    </source>
</evidence>
<dbReference type="InterPro" id="IPR034151">
    <property type="entry name" value="TOPRIM_DnaG_bac"/>
</dbReference>
<evidence type="ECO:0000256" key="5">
    <source>
        <dbReference type="ARBA" id="ARBA00022705"/>
    </source>
</evidence>
<gene>
    <name evidence="12" type="primary">dnaG</name>
    <name evidence="18" type="ORF">ER308_02850</name>
</gene>
<dbReference type="KEGG" id="erz:ER308_02850"/>
<evidence type="ECO:0000256" key="15">
    <source>
        <dbReference type="SAM" id="Coils"/>
    </source>
</evidence>
<evidence type="ECO:0000256" key="4">
    <source>
        <dbReference type="ARBA" id="ARBA00022695"/>
    </source>
</evidence>
<dbReference type="Pfam" id="PF01807">
    <property type="entry name" value="Zn_ribbon_DnaG"/>
    <property type="match status" value="1"/>
</dbReference>
<evidence type="ECO:0000256" key="6">
    <source>
        <dbReference type="ARBA" id="ARBA00022723"/>
    </source>
</evidence>
<dbReference type="InterPro" id="IPR006171">
    <property type="entry name" value="TOPRIM_dom"/>
</dbReference>
<dbReference type="Pfam" id="PF10410">
    <property type="entry name" value="DnaB_bind"/>
    <property type="match status" value="1"/>
</dbReference>
<dbReference type="GO" id="GO:0003899">
    <property type="term" value="F:DNA-directed RNA polymerase activity"/>
    <property type="evidence" value="ECO:0007669"/>
    <property type="project" value="UniProtKB-UniRule"/>
</dbReference>
<keyword evidence="5 12" id="KW-0235">DNA replication</keyword>
<comment type="domain">
    <text evidence="12">Contains an N-terminal zinc-binding domain, a central core domain that contains the primase activity, and a C-terminal DnaB-binding domain.</text>
</comment>
<evidence type="ECO:0000259" key="17">
    <source>
        <dbReference type="PROSITE" id="PS50880"/>
    </source>
</evidence>
<keyword evidence="8 12" id="KW-0862">Zinc</keyword>
<proteinExistence type="inferred from homology"/>
<evidence type="ECO:0000256" key="13">
    <source>
        <dbReference type="PIRNR" id="PIRNR002811"/>
    </source>
</evidence>
<sequence>MPAHRPRGAQRLHGTLPAARVAARATSPQAGGSGSATAGSGCVHSRRSIQVVAFRGERVAGRISSGDIEALRERADLASVIGDYTGLKRAGTRYKGLCPLHEERTPSFTVDPARGLWHCFGCGEGGDAYKFLEKVEALTFPEAVERLARLTGYELTYEDMSPGQRKALGRRTRLTDLVGEAARFFHQHLFTDDGSAARTYLKQRGLDREAAEHFQLGWAPDRWDGLVRHLTNAGFGQAELVDAGVATRGQRGLLDRFRGRLIFPIFDASGRDVLGFGGRVLPDRPPTTAPRDGEPPKYINSPESEIYVKSKVLYGLNWARAEAQRRDTVLVVEGYMDVIALHRADVRNAVATCGTALTAEHFRQLEKFARRVVLALDADDAGFAAADRARALAEEAGVREVAVLPLPPGEDPADLAASGAERVEEALADVRTAIEFQITHLLRTANTSTPEGQVEAYRRTFPLLARIGDRVLRYRYIRDIVAPVVKLSADRIEAELDAADQEPSSSTAVEVAAAPRPSEPRDPQLRLERQVLQLALQRPDLLPPSWSKVGEHDFTSPASRQLFVALAAAPSGGLDDVLEALPDEDTRRRVRALALADLPTSDSAHAAQVIDALRRAAIDREMAEVRARMDTQREQLSTDERRSLAARIEELRRRRDAIRDGHEGG</sequence>
<dbReference type="EMBL" id="CP036402">
    <property type="protein sequence ID" value="QBI18606.1"/>
    <property type="molecule type" value="Genomic_DNA"/>
</dbReference>
<evidence type="ECO:0000256" key="11">
    <source>
        <dbReference type="ARBA" id="ARBA00023163"/>
    </source>
</evidence>
<dbReference type="SMART" id="SM00493">
    <property type="entry name" value="TOPRIM"/>
    <property type="match status" value="1"/>
</dbReference>
<dbReference type="AlphaFoldDB" id="A0A411YBN9"/>
<evidence type="ECO:0000256" key="7">
    <source>
        <dbReference type="ARBA" id="ARBA00022771"/>
    </source>
</evidence>
<dbReference type="GO" id="GO:0006269">
    <property type="term" value="P:DNA replication, synthesis of primer"/>
    <property type="evidence" value="ECO:0007669"/>
    <property type="project" value="UniProtKB-UniRule"/>
</dbReference>
<keyword evidence="3 12" id="KW-0808">Transferase</keyword>
<dbReference type="GO" id="GO:0008270">
    <property type="term" value="F:zinc ion binding"/>
    <property type="evidence" value="ECO:0007669"/>
    <property type="project" value="UniProtKB-UniRule"/>
</dbReference>
<dbReference type="FunFam" id="3.90.580.10:FF:000001">
    <property type="entry name" value="DNA primase"/>
    <property type="match status" value="1"/>
</dbReference>
<keyword evidence="4 12" id="KW-0548">Nucleotidyltransferase</keyword>
<accession>A0A411YBN9</accession>
<dbReference type="InterPro" id="IPR036977">
    <property type="entry name" value="DNA_primase_Znf_CHC2"/>
</dbReference>
<comment type="catalytic activity">
    <reaction evidence="12">
        <text>ssDNA + n NTP = ssDNA/pppN(pN)n-1 hybrid + (n-1) diphosphate.</text>
        <dbReference type="EC" id="2.7.7.101"/>
    </reaction>
</comment>
<dbReference type="InterPro" id="IPR002694">
    <property type="entry name" value="Znf_CHC2"/>
</dbReference>
<name>A0A411YBN9_9ACTN</name>
<dbReference type="GO" id="GO:0003677">
    <property type="term" value="F:DNA binding"/>
    <property type="evidence" value="ECO:0007669"/>
    <property type="project" value="UniProtKB-KW"/>
</dbReference>
<evidence type="ECO:0000256" key="12">
    <source>
        <dbReference type="HAMAP-Rule" id="MF_00974"/>
    </source>
</evidence>
<evidence type="ECO:0000256" key="10">
    <source>
        <dbReference type="ARBA" id="ARBA00023125"/>
    </source>
</evidence>
<dbReference type="Gene3D" id="3.40.1360.10">
    <property type="match status" value="1"/>
</dbReference>
<dbReference type="GO" id="GO:1990077">
    <property type="term" value="C:primosome complex"/>
    <property type="evidence" value="ECO:0007669"/>
    <property type="project" value="UniProtKB-KW"/>
</dbReference>
<dbReference type="Gene3D" id="3.90.980.10">
    <property type="entry name" value="DNA primase, catalytic core, N-terminal domain"/>
    <property type="match status" value="1"/>
</dbReference>
<dbReference type="InterPro" id="IPR030846">
    <property type="entry name" value="DnaG_bac"/>
</dbReference>
<dbReference type="GO" id="GO:0000428">
    <property type="term" value="C:DNA-directed RNA polymerase complex"/>
    <property type="evidence" value="ECO:0007669"/>
    <property type="project" value="UniProtKB-KW"/>
</dbReference>
<feature type="region of interest" description="Disordered" evidence="16">
    <location>
        <begin position="497"/>
        <end position="523"/>
    </location>
</feature>
<evidence type="ECO:0000256" key="1">
    <source>
        <dbReference type="ARBA" id="ARBA00022478"/>
    </source>
</evidence>
<dbReference type="PANTHER" id="PTHR30313">
    <property type="entry name" value="DNA PRIMASE"/>
    <property type="match status" value="1"/>
</dbReference>